<evidence type="ECO:0000313" key="5">
    <source>
        <dbReference type="Proteomes" id="UP000054010"/>
    </source>
</evidence>
<dbReference type="AlphaFoldDB" id="E1IA80"/>
<dbReference type="Proteomes" id="UP000054010">
    <property type="component" value="Unassembled WGS sequence"/>
</dbReference>
<dbReference type="eggNOG" id="COG2182">
    <property type="taxonomic scope" value="Bacteria"/>
</dbReference>
<evidence type="ECO:0000256" key="1">
    <source>
        <dbReference type="ARBA" id="ARBA00008520"/>
    </source>
</evidence>
<protein>
    <submittedName>
        <fullName evidence="4">Extracellular solute-binding protein family 1</fullName>
    </submittedName>
</protein>
<dbReference type="InterPro" id="IPR006059">
    <property type="entry name" value="SBP"/>
</dbReference>
<organism evidence="4 5">
    <name type="scientific">Oscillochloris trichoides DG-6</name>
    <dbReference type="NCBI Taxonomy" id="765420"/>
    <lineage>
        <taxon>Bacteria</taxon>
        <taxon>Bacillati</taxon>
        <taxon>Chloroflexota</taxon>
        <taxon>Chloroflexia</taxon>
        <taxon>Chloroflexales</taxon>
        <taxon>Chloroflexineae</taxon>
        <taxon>Oscillochloridaceae</taxon>
        <taxon>Oscillochloris</taxon>
    </lineage>
</organism>
<dbReference type="HOGENOM" id="CLU_645108_0_0_0"/>
<sequence>MTGFLLCCLVACQSLPPESIPPATTSPPVPARTLLILWHAWPAPQDRVLAKLVEGYNRSQSSVQIIIQSRSVASISSDLALAVSEGGGPHLALLKSHTLGTLVEQGALLPLDDTFSATELGQLLPTALATGQVQTATTLQLYGIPITFDTLALYYNQANFAATPPADLPTLLRVARGLTDTQSDPPTWGLALNLSLDRTIGYLYAFEGRIFDTDNNLVLGTSGRAGAEAWLAWVESLHSDPQILASSDGIAVENAIMRREVIMTVDWSYALSTYHDLWQEHLGVAMLPQLHEGAPAVQPYVQTDLIVLNARSSSTEHQAMRDFIRYLLSSEAQRSLLHAGCQPTNMLLDLNQQPDLSPYLRESANIFRRQAAQGQPMPNRRETNEIVWNALDEMQANTLRHLLSPAQAVSATEDLLRQRLNLVP</sequence>
<dbReference type="PANTHER" id="PTHR30061:SF50">
    <property type="entry name" value="MALTOSE_MALTODEXTRIN-BINDING PERIPLASMIC PROTEIN"/>
    <property type="match status" value="1"/>
</dbReference>
<gene>
    <name evidence="4" type="ORF">OSCT_0231</name>
</gene>
<dbReference type="GO" id="GO:0055052">
    <property type="term" value="C:ATP-binding cassette (ABC) transporter complex, substrate-binding subunit-containing"/>
    <property type="evidence" value="ECO:0007669"/>
    <property type="project" value="TreeGrafter"/>
</dbReference>
<evidence type="ECO:0000313" key="4">
    <source>
        <dbReference type="EMBL" id="EFO81834.1"/>
    </source>
</evidence>
<dbReference type="EMBL" id="ADVR01000004">
    <property type="protein sequence ID" value="EFO81834.1"/>
    <property type="molecule type" value="Genomic_DNA"/>
</dbReference>
<reference evidence="4 5" key="1">
    <citation type="journal article" date="2011" name="J. Bacteriol.">
        <title>Draft genome sequence of the anoxygenic filamentous phototrophic bacterium Oscillochloris trichoides subsp. DG-6.</title>
        <authorList>
            <person name="Kuznetsov B.B."/>
            <person name="Ivanovsky R.N."/>
            <person name="Keppen O.I."/>
            <person name="Sukhacheva M.V."/>
            <person name="Bumazhkin B.K."/>
            <person name="Patutina E.O."/>
            <person name="Beletsky A.V."/>
            <person name="Mardanov A.V."/>
            <person name="Baslerov R.V."/>
            <person name="Panteleeva A.N."/>
            <person name="Kolganova T.V."/>
            <person name="Ravin N.V."/>
            <person name="Skryabin K.G."/>
        </authorList>
    </citation>
    <scope>NUCLEOTIDE SEQUENCE [LARGE SCALE GENOMIC DNA]</scope>
    <source>
        <strain evidence="4 5">DG-6</strain>
    </source>
</reference>
<keyword evidence="5" id="KW-1185">Reference proteome</keyword>
<comment type="similarity">
    <text evidence="1">Belongs to the bacterial solute-binding protein 1 family.</text>
</comment>
<dbReference type="GO" id="GO:1901982">
    <property type="term" value="F:maltose binding"/>
    <property type="evidence" value="ECO:0007669"/>
    <property type="project" value="TreeGrafter"/>
</dbReference>
<name>E1IA80_9CHLR</name>
<dbReference type="Gene3D" id="3.40.190.10">
    <property type="entry name" value="Periplasmic binding protein-like II"/>
    <property type="match status" value="2"/>
</dbReference>
<evidence type="ECO:0000256" key="3">
    <source>
        <dbReference type="ARBA" id="ARBA00022729"/>
    </source>
</evidence>
<accession>E1IA80</accession>
<proteinExistence type="inferred from homology"/>
<keyword evidence="2" id="KW-0813">Transport</keyword>
<dbReference type="Pfam" id="PF13416">
    <property type="entry name" value="SBP_bac_8"/>
    <property type="match status" value="1"/>
</dbReference>
<evidence type="ECO:0000256" key="2">
    <source>
        <dbReference type="ARBA" id="ARBA00022448"/>
    </source>
</evidence>
<comment type="caution">
    <text evidence="4">The sequence shown here is derived from an EMBL/GenBank/DDBJ whole genome shotgun (WGS) entry which is preliminary data.</text>
</comment>
<keyword evidence="3" id="KW-0732">Signal</keyword>
<dbReference type="GO" id="GO:0015768">
    <property type="term" value="P:maltose transport"/>
    <property type="evidence" value="ECO:0007669"/>
    <property type="project" value="TreeGrafter"/>
</dbReference>
<dbReference type="STRING" id="765420.OSCT_0231"/>
<dbReference type="GO" id="GO:0042956">
    <property type="term" value="P:maltodextrin transmembrane transport"/>
    <property type="evidence" value="ECO:0007669"/>
    <property type="project" value="TreeGrafter"/>
</dbReference>
<dbReference type="PANTHER" id="PTHR30061">
    <property type="entry name" value="MALTOSE-BINDING PERIPLASMIC PROTEIN"/>
    <property type="match status" value="1"/>
</dbReference>
<dbReference type="SUPFAM" id="SSF53850">
    <property type="entry name" value="Periplasmic binding protein-like II"/>
    <property type="match status" value="1"/>
</dbReference>